<dbReference type="STRING" id="1641165.XM38_11875"/>
<dbReference type="Gene3D" id="3.30.530.20">
    <property type="match status" value="1"/>
</dbReference>
<gene>
    <name evidence="1" type="ORF">XM38_009020</name>
</gene>
<dbReference type="EMBL" id="CP021983">
    <property type="protein sequence ID" value="ASC69972.1"/>
    <property type="molecule type" value="Genomic_DNA"/>
</dbReference>
<dbReference type="AlphaFoldDB" id="A0A1Z3HI22"/>
<evidence type="ECO:0008006" key="3">
    <source>
        <dbReference type="Google" id="ProtNLM"/>
    </source>
</evidence>
<dbReference type="Pfam" id="PF09366">
    <property type="entry name" value="DUF1997"/>
    <property type="match status" value="1"/>
</dbReference>
<organism evidence="1 2">
    <name type="scientific">Halomicronema hongdechloris C2206</name>
    <dbReference type="NCBI Taxonomy" id="1641165"/>
    <lineage>
        <taxon>Bacteria</taxon>
        <taxon>Bacillati</taxon>
        <taxon>Cyanobacteriota</taxon>
        <taxon>Cyanophyceae</taxon>
        <taxon>Nodosilineales</taxon>
        <taxon>Nodosilineaceae</taxon>
        <taxon>Halomicronema</taxon>
    </lineage>
</organism>
<proteinExistence type="predicted"/>
<dbReference type="KEGG" id="hhg:XM38_009020"/>
<accession>A0A1Z3HI22</accession>
<evidence type="ECO:0000313" key="2">
    <source>
        <dbReference type="Proteomes" id="UP000191901"/>
    </source>
</evidence>
<evidence type="ECO:0000313" key="1">
    <source>
        <dbReference type="EMBL" id="ASC69972.1"/>
    </source>
</evidence>
<dbReference type="Proteomes" id="UP000191901">
    <property type="component" value="Chromosome"/>
</dbReference>
<dbReference type="OrthoDB" id="510717at2"/>
<sequence>MVRFTASQSIHLSVDPQPIPVGHYLRQPRRLINALMDMKRVDVLGDGRFRLTMRPLKFMMLHIQPTVDLQIDTEANGRIQLYSTGCQIRGNQYVNQRFDLHLKGHLAPICRQDSTHLEGTAHLVVEVELPPALRFTPRSLLETTGNGLLKSILMTIKQRLSSHLLSDYYQWVQSQLNDGQDPSTLSSSLHHQQSQG</sequence>
<reference evidence="1 2" key="1">
    <citation type="journal article" date="2016" name="Biochim. Biophys. Acta">
        <title>Characterization of red-shifted phycobilisomes isolated from the chlorophyll f-containing cyanobacterium Halomicronema hongdechloris.</title>
        <authorList>
            <person name="Li Y."/>
            <person name="Lin Y."/>
            <person name="Garvey C.J."/>
            <person name="Birch D."/>
            <person name="Corkery R.W."/>
            <person name="Loughlin P.C."/>
            <person name="Scheer H."/>
            <person name="Willows R.D."/>
            <person name="Chen M."/>
        </authorList>
    </citation>
    <scope>NUCLEOTIDE SEQUENCE [LARGE SCALE GENOMIC DNA]</scope>
    <source>
        <strain evidence="1 2">C2206</strain>
    </source>
</reference>
<dbReference type="InterPro" id="IPR023393">
    <property type="entry name" value="START-like_dom_sf"/>
</dbReference>
<protein>
    <recommendedName>
        <fullName evidence="3">DUF1997 domain-containing protein</fullName>
    </recommendedName>
</protein>
<dbReference type="PANTHER" id="PTHR34133:SF8">
    <property type="entry name" value="OS07G0633000 PROTEIN"/>
    <property type="match status" value="1"/>
</dbReference>
<dbReference type="InterPro" id="IPR018971">
    <property type="entry name" value="DUF1997"/>
</dbReference>
<keyword evidence="2" id="KW-1185">Reference proteome</keyword>
<name>A0A1Z3HI22_9CYAN</name>
<dbReference type="PANTHER" id="PTHR34133">
    <property type="entry name" value="OS07G0633000 PROTEIN"/>
    <property type="match status" value="1"/>
</dbReference>
<dbReference type="RefSeq" id="WP_080809394.1">
    <property type="nucleotide sequence ID" value="NZ_CP021983.2"/>
</dbReference>